<comment type="caution">
    <text evidence="2">The sequence shown here is derived from an EMBL/GenBank/DDBJ whole genome shotgun (WGS) entry which is preliminary data.</text>
</comment>
<gene>
    <name evidence="2" type="ORF">CYCCA115_LOCUS17634</name>
</gene>
<name>A0AAD2G0N1_9STRA</name>
<accession>A0AAD2G0N1</accession>
<feature type="chain" id="PRO_5042148522" evidence="1">
    <location>
        <begin position="16"/>
        <end position="153"/>
    </location>
</feature>
<keyword evidence="1" id="KW-0732">Signal</keyword>
<sequence length="153" mass="16984">MKVLALLSLLGVVAAFAPAQQGRAVTAQNALFDDIFGMDLFAPKKDQNDYGARNKKKLVQGKIGAGSYVPAGLTAAEYQKIRDAEDKKKKANYDRNVKKAGVFEDYTEFYMKRGTDSSQKWKKSATLGHRMAKTKYDFDSVAKDGKKYDGARK</sequence>
<keyword evidence="3" id="KW-1185">Reference proteome</keyword>
<feature type="signal peptide" evidence="1">
    <location>
        <begin position="1"/>
        <end position="15"/>
    </location>
</feature>
<dbReference type="AlphaFoldDB" id="A0AAD2G0N1"/>
<evidence type="ECO:0000313" key="3">
    <source>
        <dbReference type="Proteomes" id="UP001295423"/>
    </source>
</evidence>
<dbReference type="EMBL" id="CAKOGP040001981">
    <property type="protein sequence ID" value="CAJ1959213.1"/>
    <property type="molecule type" value="Genomic_DNA"/>
</dbReference>
<organism evidence="2 3">
    <name type="scientific">Cylindrotheca closterium</name>
    <dbReference type="NCBI Taxonomy" id="2856"/>
    <lineage>
        <taxon>Eukaryota</taxon>
        <taxon>Sar</taxon>
        <taxon>Stramenopiles</taxon>
        <taxon>Ochrophyta</taxon>
        <taxon>Bacillariophyta</taxon>
        <taxon>Bacillariophyceae</taxon>
        <taxon>Bacillariophycidae</taxon>
        <taxon>Bacillariales</taxon>
        <taxon>Bacillariaceae</taxon>
        <taxon>Cylindrotheca</taxon>
    </lineage>
</organism>
<evidence type="ECO:0000256" key="1">
    <source>
        <dbReference type="SAM" id="SignalP"/>
    </source>
</evidence>
<protein>
    <submittedName>
        <fullName evidence="2">Uncharacterized protein</fullName>
    </submittedName>
</protein>
<reference evidence="2" key="1">
    <citation type="submission" date="2023-08" db="EMBL/GenBank/DDBJ databases">
        <authorList>
            <person name="Audoor S."/>
            <person name="Bilcke G."/>
        </authorList>
    </citation>
    <scope>NUCLEOTIDE SEQUENCE</scope>
</reference>
<evidence type="ECO:0000313" key="2">
    <source>
        <dbReference type="EMBL" id="CAJ1959213.1"/>
    </source>
</evidence>
<dbReference type="Proteomes" id="UP001295423">
    <property type="component" value="Unassembled WGS sequence"/>
</dbReference>
<proteinExistence type="predicted"/>